<keyword evidence="3 4" id="KW-0378">Hydrolase</keyword>
<reference evidence="6 7" key="1">
    <citation type="submission" date="2023-03" db="EMBL/GenBank/DDBJ databases">
        <title>YIM 133296 draft genome.</title>
        <authorList>
            <person name="Xiong L."/>
        </authorList>
    </citation>
    <scope>NUCLEOTIDE SEQUENCE [LARGE SCALE GENOMIC DNA]</scope>
    <source>
        <strain evidence="6 7">YIM 133296</strain>
    </source>
</reference>
<evidence type="ECO:0000256" key="1">
    <source>
        <dbReference type="ARBA" id="ARBA00001946"/>
    </source>
</evidence>
<comment type="caution">
    <text evidence="6">The sequence shown here is derived from an EMBL/GenBank/DDBJ whole genome shotgun (WGS) entry which is preliminary data.</text>
</comment>
<sequence length="145" mass="15653">MSTPGRVRVGVYAVCVRDDRLLLVHQVSPGPAQDRWTLPGGGLDYGESPADGVRREVREETGCEVSVGRILGVDDAVQPGWDGVERHGIRLMFHATLEGEPVSPDDGEIDEVGWFPIDALPENATVWAAQVHDLLDTTTATALRG</sequence>
<dbReference type="InterPro" id="IPR020476">
    <property type="entry name" value="Nudix_hydrolase"/>
</dbReference>
<evidence type="ECO:0000256" key="3">
    <source>
        <dbReference type="ARBA" id="ARBA00022801"/>
    </source>
</evidence>
<protein>
    <submittedName>
        <fullName evidence="6">NUDIX domain-containing protein</fullName>
    </submittedName>
</protein>
<comment type="cofactor">
    <cofactor evidence="1">
        <name>Mg(2+)</name>
        <dbReference type="ChEBI" id="CHEBI:18420"/>
    </cofactor>
</comment>
<dbReference type="PRINTS" id="PR00502">
    <property type="entry name" value="NUDIXFAMILY"/>
</dbReference>
<evidence type="ECO:0000259" key="5">
    <source>
        <dbReference type="PROSITE" id="PS51462"/>
    </source>
</evidence>
<evidence type="ECO:0000313" key="6">
    <source>
        <dbReference type="EMBL" id="MDF8266415.1"/>
    </source>
</evidence>
<dbReference type="Proteomes" id="UP001528912">
    <property type="component" value="Unassembled WGS sequence"/>
</dbReference>
<accession>A0ABT6CBY1</accession>
<gene>
    <name evidence="6" type="ORF">P4R38_19365</name>
</gene>
<dbReference type="Gene3D" id="3.90.79.10">
    <property type="entry name" value="Nucleoside Triphosphate Pyrophosphohydrolase"/>
    <property type="match status" value="1"/>
</dbReference>
<evidence type="ECO:0000256" key="2">
    <source>
        <dbReference type="ARBA" id="ARBA00005582"/>
    </source>
</evidence>
<dbReference type="PROSITE" id="PS51462">
    <property type="entry name" value="NUDIX"/>
    <property type="match status" value="1"/>
</dbReference>
<dbReference type="PANTHER" id="PTHR43046">
    <property type="entry name" value="GDP-MANNOSE MANNOSYL HYDROLASE"/>
    <property type="match status" value="1"/>
</dbReference>
<dbReference type="SUPFAM" id="SSF55811">
    <property type="entry name" value="Nudix"/>
    <property type="match status" value="1"/>
</dbReference>
<evidence type="ECO:0000313" key="7">
    <source>
        <dbReference type="Proteomes" id="UP001528912"/>
    </source>
</evidence>
<dbReference type="InterPro" id="IPR015797">
    <property type="entry name" value="NUDIX_hydrolase-like_dom_sf"/>
</dbReference>
<feature type="domain" description="Nudix hydrolase" evidence="5">
    <location>
        <begin position="4"/>
        <end position="139"/>
    </location>
</feature>
<name>A0ABT6CBY1_9MICO</name>
<dbReference type="InterPro" id="IPR000086">
    <property type="entry name" value="NUDIX_hydrolase_dom"/>
</dbReference>
<organism evidence="6 7">
    <name type="scientific">Luteipulveratus flavus</name>
    <dbReference type="NCBI Taxonomy" id="3031728"/>
    <lineage>
        <taxon>Bacteria</taxon>
        <taxon>Bacillati</taxon>
        <taxon>Actinomycetota</taxon>
        <taxon>Actinomycetes</taxon>
        <taxon>Micrococcales</taxon>
        <taxon>Dermacoccaceae</taxon>
        <taxon>Luteipulveratus</taxon>
    </lineage>
</organism>
<dbReference type="PANTHER" id="PTHR43046:SF16">
    <property type="entry name" value="ADP-RIBOSE PYROPHOSPHATASE YJHB-RELATED"/>
    <property type="match status" value="1"/>
</dbReference>
<dbReference type="PROSITE" id="PS00893">
    <property type="entry name" value="NUDIX_BOX"/>
    <property type="match status" value="1"/>
</dbReference>
<dbReference type="InterPro" id="IPR020084">
    <property type="entry name" value="NUDIX_hydrolase_CS"/>
</dbReference>
<comment type="similarity">
    <text evidence="2 4">Belongs to the Nudix hydrolase family.</text>
</comment>
<keyword evidence="7" id="KW-1185">Reference proteome</keyword>
<dbReference type="EMBL" id="JAROAV010000055">
    <property type="protein sequence ID" value="MDF8266415.1"/>
    <property type="molecule type" value="Genomic_DNA"/>
</dbReference>
<dbReference type="CDD" id="cd02883">
    <property type="entry name" value="NUDIX_Hydrolase"/>
    <property type="match status" value="1"/>
</dbReference>
<evidence type="ECO:0000256" key="4">
    <source>
        <dbReference type="RuleBase" id="RU003476"/>
    </source>
</evidence>
<dbReference type="Pfam" id="PF00293">
    <property type="entry name" value="NUDIX"/>
    <property type="match status" value="1"/>
</dbReference>
<proteinExistence type="inferred from homology"/>
<dbReference type="RefSeq" id="WP_277193613.1">
    <property type="nucleotide sequence ID" value="NZ_JAROAV010000055.1"/>
</dbReference>